<protein>
    <submittedName>
        <fullName evidence="2">Uncharacterized protein</fullName>
    </submittedName>
</protein>
<feature type="compositionally biased region" description="Acidic residues" evidence="1">
    <location>
        <begin position="116"/>
        <end position="125"/>
    </location>
</feature>
<dbReference type="EMBL" id="NHYD01000061">
    <property type="protein sequence ID" value="PPQ95171.1"/>
    <property type="molecule type" value="Genomic_DNA"/>
</dbReference>
<evidence type="ECO:0000313" key="3">
    <source>
        <dbReference type="Proteomes" id="UP000283269"/>
    </source>
</evidence>
<evidence type="ECO:0000313" key="2">
    <source>
        <dbReference type="EMBL" id="PPQ95171.1"/>
    </source>
</evidence>
<organism evidence="2 3">
    <name type="scientific">Psilocybe cyanescens</name>
    <dbReference type="NCBI Taxonomy" id="93625"/>
    <lineage>
        <taxon>Eukaryota</taxon>
        <taxon>Fungi</taxon>
        <taxon>Dikarya</taxon>
        <taxon>Basidiomycota</taxon>
        <taxon>Agaricomycotina</taxon>
        <taxon>Agaricomycetes</taxon>
        <taxon>Agaricomycetidae</taxon>
        <taxon>Agaricales</taxon>
        <taxon>Agaricineae</taxon>
        <taxon>Strophariaceae</taxon>
        <taxon>Psilocybe</taxon>
    </lineage>
</organism>
<dbReference type="STRING" id="93625.A0A409XWR2"/>
<dbReference type="Gene3D" id="1.25.40.570">
    <property type="match status" value="1"/>
</dbReference>
<gene>
    <name evidence="2" type="ORF">CVT25_013009</name>
</gene>
<dbReference type="OrthoDB" id="3225203at2759"/>
<dbReference type="Proteomes" id="UP000283269">
    <property type="component" value="Unassembled WGS sequence"/>
</dbReference>
<evidence type="ECO:0000256" key="1">
    <source>
        <dbReference type="SAM" id="MobiDB-lite"/>
    </source>
</evidence>
<accession>A0A409XWR2</accession>
<reference evidence="2 3" key="1">
    <citation type="journal article" date="2018" name="Evol. Lett.">
        <title>Horizontal gene cluster transfer increased hallucinogenic mushroom diversity.</title>
        <authorList>
            <person name="Reynolds H.T."/>
            <person name="Vijayakumar V."/>
            <person name="Gluck-Thaler E."/>
            <person name="Korotkin H.B."/>
            <person name="Matheny P.B."/>
            <person name="Slot J.C."/>
        </authorList>
    </citation>
    <scope>NUCLEOTIDE SEQUENCE [LARGE SCALE GENOMIC DNA]</scope>
    <source>
        <strain evidence="2 3">2631</strain>
    </source>
</reference>
<dbReference type="InParanoid" id="A0A409XWR2"/>
<sequence length="605" mass="64095">MSHHMESVVFASSTPYDQWFPTYIDPTWKIRHLQIIVTKCLILPLDPLKVAHKATVRKNTSAGGGILLAKETVEAGSSSGAGAVVTTSAGASADTPADTAAANKEVAVEGVPSEGGYEDDDEWGKDVEDDDGMLAKPMGEREEQKISAQQTLRIPPWLMSTSLPQDNPTAYPAVLGGQDLRPPHRMALQAPAHLTGCVVSGVIAGSGSLSIPGGAAAASASRGRFGGGSGGVRGVSLIAGTGAGVTSPALIPGPRRQDYSDYALGMLDFSSSMVGGVGVWVSDPAVPLFSGSSSGSVTWSNAGGRVKTKFECGGGWVVTRDGVVNLCKTRDDPTKTHLLPLLSFLLLRDSSHLAHSSTKANEAHDEAHQHHGTACRRRKIGVSMTAETTILACNDAAPPEVNQVLPDLPILGDLVRNLYECHYDKFFIALATLEQTHLLPSRTHLTHARTYAQLLEWYESLTLESLSAAFGVSVGFVDVCVTFLFSFSVAIADSALSPSLLLLFPPASYLHLCPCRVRFVPTHPQRSIPFHIPLSARMQDRQGARPRAQHAPVAQERAVRGAREARQRAAQGRAAAEQGFVLGGGGRIVGGGLGEWVFRKEEGGV</sequence>
<keyword evidence="3" id="KW-1185">Reference proteome</keyword>
<name>A0A409XWR2_PSICY</name>
<feature type="region of interest" description="Disordered" evidence="1">
    <location>
        <begin position="104"/>
        <end position="125"/>
    </location>
</feature>
<dbReference type="AlphaFoldDB" id="A0A409XWR2"/>
<proteinExistence type="predicted"/>
<comment type="caution">
    <text evidence="2">The sequence shown here is derived from an EMBL/GenBank/DDBJ whole genome shotgun (WGS) entry which is preliminary data.</text>
</comment>